<gene>
    <name evidence="1" type="ORF">S01H1_71241</name>
</gene>
<reference evidence="1" key="1">
    <citation type="journal article" date="2014" name="Front. Microbiol.">
        <title>High frequency of phylogenetically diverse reductive dehalogenase-homologous genes in deep subseafloor sedimentary metagenomes.</title>
        <authorList>
            <person name="Kawai M."/>
            <person name="Futagami T."/>
            <person name="Toyoda A."/>
            <person name="Takaki Y."/>
            <person name="Nishi S."/>
            <person name="Hori S."/>
            <person name="Arai W."/>
            <person name="Tsubouchi T."/>
            <person name="Morono Y."/>
            <person name="Uchiyama I."/>
            <person name="Ito T."/>
            <person name="Fujiyama A."/>
            <person name="Inagaki F."/>
            <person name="Takami H."/>
        </authorList>
    </citation>
    <scope>NUCLEOTIDE SEQUENCE</scope>
    <source>
        <strain evidence="1">Expedition CK06-06</strain>
    </source>
</reference>
<comment type="caution">
    <text evidence="1">The sequence shown here is derived from an EMBL/GenBank/DDBJ whole genome shotgun (WGS) entry which is preliminary data.</text>
</comment>
<protein>
    <recommendedName>
        <fullName evidence="2">Polymer-forming cytoskeletal protein</fullName>
    </recommendedName>
</protein>
<accession>X0X9Q7</accession>
<name>X0X9Q7_9ZZZZ</name>
<proteinExistence type="predicted"/>
<evidence type="ECO:0008006" key="2">
    <source>
        <dbReference type="Google" id="ProtNLM"/>
    </source>
</evidence>
<evidence type="ECO:0000313" key="1">
    <source>
        <dbReference type="EMBL" id="GAG39805.1"/>
    </source>
</evidence>
<sequence>ESKVVPTNGAVHDGDVILGNGDVRDWSGIHYIKGSLEAKNGSKINVTNGAIIVEGNVNIKEGADFIISNEEPYINPDDPSTALALVAQGNIKIYAKATIGIGVVQSILPDGTTEGFIELKNGCTVTGSVIADTIFLHNDSAVIYDKTKLKKYITQGDPFYKKISWREIW</sequence>
<dbReference type="AlphaFoldDB" id="X0X9Q7"/>
<organism evidence="1">
    <name type="scientific">marine sediment metagenome</name>
    <dbReference type="NCBI Taxonomy" id="412755"/>
    <lineage>
        <taxon>unclassified sequences</taxon>
        <taxon>metagenomes</taxon>
        <taxon>ecological metagenomes</taxon>
    </lineage>
</organism>
<dbReference type="EMBL" id="BARS01047427">
    <property type="protein sequence ID" value="GAG39805.1"/>
    <property type="molecule type" value="Genomic_DNA"/>
</dbReference>
<feature type="non-terminal residue" evidence="1">
    <location>
        <position position="1"/>
    </location>
</feature>